<organism evidence="1 2">
    <name type="scientific">Pseudoalteromonas lipolytica</name>
    <dbReference type="NCBI Taxonomy" id="570156"/>
    <lineage>
        <taxon>Bacteria</taxon>
        <taxon>Pseudomonadati</taxon>
        <taxon>Pseudomonadota</taxon>
        <taxon>Gammaproteobacteria</taxon>
        <taxon>Alteromonadales</taxon>
        <taxon>Pseudoalteromonadaceae</taxon>
        <taxon>Pseudoalteromonas</taxon>
    </lineage>
</organism>
<gene>
    <name evidence="1" type="ORF">AOG27_01570</name>
</gene>
<dbReference type="PATRIC" id="fig|570156.3.peg.310"/>
<comment type="caution">
    <text evidence="1">The sequence shown here is derived from an EMBL/GenBank/DDBJ whole genome shotgun (WGS) entry which is preliminary data.</text>
</comment>
<dbReference type="OrthoDB" id="6336448at2"/>
<dbReference type="AlphaFoldDB" id="A0A0P7DZA5"/>
<name>A0A0P7DZA5_9GAMM</name>
<dbReference type="STRING" id="570156.AOG27_01570"/>
<accession>A0A0P7DZA5</accession>
<dbReference type="EMBL" id="LJTC01000001">
    <property type="protein sequence ID" value="KPM85500.1"/>
    <property type="molecule type" value="Genomic_DNA"/>
</dbReference>
<evidence type="ECO:0000313" key="1">
    <source>
        <dbReference type="EMBL" id="KPM85500.1"/>
    </source>
</evidence>
<proteinExistence type="predicted"/>
<reference evidence="1 2" key="1">
    <citation type="submission" date="2015-09" db="EMBL/GenBank/DDBJ databases">
        <title>Draft Genome Sequence of Pseudoalteromonas lipolytica UCD-48B.</title>
        <authorList>
            <person name="Krusor M."/>
            <person name="Coil D.A."/>
            <person name="Lang J.M."/>
            <person name="Eisen J.A."/>
            <person name="Alexiev A."/>
        </authorList>
    </citation>
    <scope>NUCLEOTIDE SEQUENCE [LARGE SCALE GENOMIC DNA]</scope>
    <source>
        <strain evidence="1 2">UCD-48B</strain>
    </source>
</reference>
<dbReference type="RefSeq" id="WP_054551254.1">
    <property type="nucleotide sequence ID" value="NZ_LJTC01000001.1"/>
</dbReference>
<protein>
    <submittedName>
        <fullName evidence="1">Uncharacterized protein</fullName>
    </submittedName>
</protein>
<evidence type="ECO:0000313" key="2">
    <source>
        <dbReference type="Proteomes" id="UP000050378"/>
    </source>
</evidence>
<sequence length="432" mass="47351">MYVKGAYQNRLAISCTLILLAGCQTSTEKAPITDQQYFEKVMLAPAILPNDLTNTGCLSLESETKLQGYKSAAEVNYQQAGWQNRVAADWQYFLAPEQPGKLLLIDYQVQAGQLAYRYLSDGSHNDLYEPWSSSKVQAFSGALSKVRQTHPELGAASFAGDTALADLISSINSYEAFGKADGNSNAIASYFVNVAGREYLRGLFNDGWLKLQDQRLLFNGAYGSEQFMPSDEYWRNPANNELDAKISRYKASSDDPGYLGYRCEGCGLTGNKAMTTLAQAEWLKRLVSHQREPSTQMPHLQASDVDVLLNGTGHTGEHAPVGGMMVGISHIVTNALANVIAPNDSRSAKEVLDGATNGQWRVWQKIGWGPSETRSTTETVMLAHVCLGNYQGGREFTFSVQQSTSGADEANLPTVGKQMQQKLQHAFTKLLD</sequence>
<dbReference type="PROSITE" id="PS51257">
    <property type="entry name" value="PROKAR_LIPOPROTEIN"/>
    <property type="match status" value="1"/>
</dbReference>
<dbReference type="Proteomes" id="UP000050378">
    <property type="component" value="Unassembled WGS sequence"/>
</dbReference>